<accession>A0A915IQ13</accession>
<proteinExistence type="predicted"/>
<evidence type="ECO:0000313" key="1">
    <source>
        <dbReference type="Proteomes" id="UP000887565"/>
    </source>
</evidence>
<dbReference type="Proteomes" id="UP000887565">
    <property type="component" value="Unplaced"/>
</dbReference>
<reference evidence="2" key="1">
    <citation type="submission" date="2022-11" db="UniProtKB">
        <authorList>
            <consortium name="WormBaseParasite"/>
        </authorList>
    </citation>
    <scope>IDENTIFICATION</scope>
</reference>
<dbReference type="AlphaFoldDB" id="A0A915IQ13"/>
<name>A0A915IQ13_ROMCU</name>
<organism evidence="1 2">
    <name type="scientific">Romanomermis culicivorax</name>
    <name type="common">Nematode worm</name>
    <dbReference type="NCBI Taxonomy" id="13658"/>
    <lineage>
        <taxon>Eukaryota</taxon>
        <taxon>Metazoa</taxon>
        <taxon>Ecdysozoa</taxon>
        <taxon>Nematoda</taxon>
        <taxon>Enoplea</taxon>
        <taxon>Dorylaimia</taxon>
        <taxon>Mermithida</taxon>
        <taxon>Mermithoidea</taxon>
        <taxon>Mermithidae</taxon>
        <taxon>Romanomermis</taxon>
    </lineage>
</organism>
<protein>
    <submittedName>
        <fullName evidence="2">Uncharacterized protein</fullName>
    </submittedName>
</protein>
<evidence type="ECO:0000313" key="2">
    <source>
        <dbReference type="WBParaSite" id="nRc.2.0.1.t15960-RA"/>
    </source>
</evidence>
<dbReference type="WBParaSite" id="nRc.2.0.1.t15960-RA">
    <property type="protein sequence ID" value="nRc.2.0.1.t15960-RA"/>
    <property type="gene ID" value="nRc.2.0.1.g15960"/>
</dbReference>
<sequence>MLYVAMNAPNMMVKIQNTLPNLAFVKKSSNRPWKPSTSRFGSQLTEFVCLHSVTLPSSNNVTLAKDAECEKLPIIGES</sequence>
<keyword evidence="1" id="KW-1185">Reference proteome</keyword>